<dbReference type="EMBL" id="KZ678128">
    <property type="protein sequence ID" value="PSN74146.1"/>
    <property type="molecule type" value="Genomic_DNA"/>
</dbReference>
<keyword evidence="2" id="KW-0732">Signal</keyword>
<feature type="signal peptide" evidence="2">
    <location>
        <begin position="1"/>
        <end position="20"/>
    </location>
</feature>
<dbReference type="Proteomes" id="UP000240883">
    <property type="component" value="Unassembled WGS sequence"/>
</dbReference>
<organism evidence="3 4">
    <name type="scientific">Corynespora cassiicola Philippines</name>
    <dbReference type="NCBI Taxonomy" id="1448308"/>
    <lineage>
        <taxon>Eukaryota</taxon>
        <taxon>Fungi</taxon>
        <taxon>Dikarya</taxon>
        <taxon>Ascomycota</taxon>
        <taxon>Pezizomycotina</taxon>
        <taxon>Dothideomycetes</taxon>
        <taxon>Pleosporomycetidae</taxon>
        <taxon>Pleosporales</taxon>
        <taxon>Corynesporascaceae</taxon>
        <taxon>Corynespora</taxon>
    </lineage>
</organism>
<keyword evidence="4" id="KW-1185">Reference proteome</keyword>
<dbReference type="AlphaFoldDB" id="A0A2T2P996"/>
<reference evidence="3 4" key="1">
    <citation type="journal article" date="2018" name="Front. Microbiol.">
        <title>Genome-Wide Analysis of Corynespora cassiicola Leaf Fall Disease Putative Effectors.</title>
        <authorList>
            <person name="Lopez D."/>
            <person name="Ribeiro S."/>
            <person name="Label P."/>
            <person name="Fumanal B."/>
            <person name="Venisse J.S."/>
            <person name="Kohler A."/>
            <person name="de Oliveira R.R."/>
            <person name="Labutti K."/>
            <person name="Lipzen A."/>
            <person name="Lail K."/>
            <person name="Bauer D."/>
            <person name="Ohm R.A."/>
            <person name="Barry K.W."/>
            <person name="Spatafora J."/>
            <person name="Grigoriev I.V."/>
            <person name="Martin F.M."/>
            <person name="Pujade-Renaud V."/>
        </authorList>
    </citation>
    <scope>NUCLEOTIDE SEQUENCE [LARGE SCALE GENOMIC DNA]</scope>
    <source>
        <strain evidence="3 4">Philippines</strain>
    </source>
</reference>
<evidence type="ECO:0000256" key="1">
    <source>
        <dbReference type="SAM" id="MobiDB-lite"/>
    </source>
</evidence>
<gene>
    <name evidence="3" type="ORF">BS50DRAFT_615100</name>
</gene>
<accession>A0A2T2P996</accession>
<name>A0A2T2P996_CORCC</name>
<sequence>MHHLFYLALFAQLFIPVSLAQSRFCNNVRTYLTYNATNSSPIPALKHQVSSDGRPGVVPDDGKSWNLTSRLLYGVAHNFIDTGDSDTSNMGLCFTSISPWNNNFFRFSKKVLRRAATDPGDCKTMFGEQCVEALRRHFTRQALDFASKGECPTLEYGFTSSATTNSTVPWECMPFVGNASEWNSELVPITGNLTANLSAIYSRPECDIPLPGPLPPNTYSAGVFGSSAPNHTFRFSHPSFFLFFPNYTSPSSNNQTFPFTLTEEDVQVHISCMRPEHVAQGSTEPPTAEELLSEELGAEWHESVRDVEGVEEPDVDVDGDSSGEGEGEGGAENGTAVEPGVAQSTGGVAPLGTLGPVVGAGLGVAAVMAML</sequence>
<protein>
    <submittedName>
        <fullName evidence="3">Uncharacterized protein</fullName>
    </submittedName>
</protein>
<evidence type="ECO:0000313" key="4">
    <source>
        <dbReference type="Proteomes" id="UP000240883"/>
    </source>
</evidence>
<evidence type="ECO:0000313" key="3">
    <source>
        <dbReference type="EMBL" id="PSN74146.1"/>
    </source>
</evidence>
<evidence type="ECO:0000256" key="2">
    <source>
        <dbReference type="SAM" id="SignalP"/>
    </source>
</evidence>
<proteinExistence type="predicted"/>
<feature type="region of interest" description="Disordered" evidence="1">
    <location>
        <begin position="304"/>
        <end position="344"/>
    </location>
</feature>
<feature type="chain" id="PRO_5015513525" evidence="2">
    <location>
        <begin position="21"/>
        <end position="371"/>
    </location>
</feature>
<feature type="compositionally biased region" description="Acidic residues" evidence="1">
    <location>
        <begin position="309"/>
        <end position="329"/>
    </location>
</feature>
<dbReference type="OrthoDB" id="3766473at2759"/>